<dbReference type="InterPro" id="IPR021858">
    <property type="entry name" value="Fun_TF"/>
</dbReference>
<organism evidence="2 3">
    <name type="scientific">Aspergillus granulosus</name>
    <dbReference type="NCBI Taxonomy" id="176169"/>
    <lineage>
        <taxon>Eukaryota</taxon>
        <taxon>Fungi</taxon>
        <taxon>Dikarya</taxon>
        <taxon>Ascomycota</taxon>
        <taxon>Pezizomycotina</taxon>
        <taxon>Eurotiomycetes</taxon>
        <taxon>Eurotiomycetidae</taxon>
        <taxon>Eurotiales</taxon>
        <taxon>Aspergillaceae</taxon>
        <taxon>Aspergillus</taxon>
        <taxon>Aspergillus subgen. Nidulantes</taxon>
    </lineage>
</organism>
<dbReference type="Pfam" id="PF11951">
    <property type="entry name" value="Fungal_trans_2"/>
    <property type="match status" value="1"/>
</dbReference>
<dbReference type="PANTHER" id="PTHR37540">
    <property type="entry name" value="TRANSCRIPTION FACTOR (ACR-2), PUTATIVE-RELATED-RELATED"/>
    <property type="match status" value="1"/>
</dbReference>
<feature type="region of interest" description="Disordered" evidence="1">
    <location>
        <begin position="1"/>
        <end position="28"/>
    </location>
</feature>
<proteinExistence type="predicted"/>
<evidence type="ECO:0000256" key="1">
    <source>
        <dbReference type="SAM" id="MobiDB-lite"/>
    </source>
</evidence>
<accession>A0ABR4HW56</accession>
<reference evidence="2 3" key="1">
    <citation type="submission" date="2024-07" db="EMBL/GenBank/DDBJ databases">
        <title>Section-level genome sequencing and comparative genomics of Aspergillus sections Usti and Cavernicolus.</title>
        <authorList>
            <consortium name="Lawrence Berkeley National Laboratory"/>
            <person name="Nybo J.L."/>
            <person name="Vesth T.C."/>
            <person name="Theobald S."/>
            <person name="Frisvad J.C."/>
            <person name="Larsen T.O."/>
            <person name="Kjaerboelling I."/>
            <person name="Rothschild-Mancinelli K."/>
            <person name="Lyhne E.K."/>
            <person name="Kogle M.E."/>
            <person name="Barry K."/>
            <person name="Clum A."/>
            <person name="Na H."/>
            <person name="Ledsgaard L."/>
            <person name="Lin J."/>
            <person name="Lipzen A."/>
            <person name="Kuo A."/>
            <person name="Riley R."/>
            <person name="Mondo S."/>
            <person name="Labutti K."/>
            <person name="Haridas S."/>
            <person name="Pangalinan J."/>
            <person name="Salamov A.A."/>
            <person name="Simmons B.A."/>
            <person name="Magnuson J.K."/>
            <person name="Chen J."/>
            <person name="Drula E."/>
            <person name="Henrissat B."/>
            <person name="Wiebenga A."/>
            <person name="Lubbers R.J."/>
            <person name="Gomes A.C."/>
            <person name="Makela M.R."/>
            <person name="Stajich J."/>
            <person name="Grigoriev I.V."/>
            <person name="Mortensen U.H."/>
            <person name="De Vries R.P."/>
            <person name="Baker S.E."/>
            <person name="Andersen M.R."/>
        </authorList>
    </citation>
    <scope>NUCLEOTIDE SEQUENCE [LARGE SCALE GENOMIC DNA]</scope>
    <source>
        <strain evidence="2 3">CBS 588.65</strain>
    </source>
</reference>
<protein>
    <submittedName>
        <fullName evidence="2">Uncharacterized protein</fullName>
    </submittedName>
</protein>
<gene>
    <name evidence="2" type="ORF">BJX63DRAFT_381546</name>
</gene>
<dbReference type="Proteomes" id="UP001610334">
    <property type="component" value="Unassembled WGS sequence"/>
</dbReference>
<name>A0ABR4HW56_9EURO</name>
<dbReference type="EMBL" id="JBFXLT010000009">
    <property type="protein sequence ID" value="KAL2819729.1"/>
    <property type="molecule type" value="Genomic_DNA"/>
</dbReference>
<keyword evidence="3" id="KW-1185">Reference proteome</keyword>
<dbReference type="PANTHER" id="PTHR37540:SF5">
    <property type="entry name" value="TRANSCRIPTION FACTOR DOMAIN-CONTAINING PROTEIN"/>
    <property type="match status" value="1"/>
</dbReference>
<sequence length="450" mass="49654">MPTRELAFRGRATGTSDSDISPSPPDSVREDVDQLMMQLVNTSPQPSSRLQFKIKYPIPERDYFPKLIYFYTEACCVPSLYRAQNSLTSHLLTFYMNRALENPCLFVAVLFSALAHRDIAQGTPHSPQTVYYQSLAIKMLREQLKDSNQMSYEMAATALSLTFYNMSGNNPDIALIHRSGLLQILAKNQNKGPEFEALTAMVNVILMGLSVVVDQEPPFIPPVGTLANGGAFVFGSDCMPSNVLRRAVIRVAENPNCLLTNDTISDLHNVLDFIIAAENATTVELYTLYTAVTPPTSRESSPEIEPTLLTKTAEIINQCCNLATTIFWSVLQNALRPDCASPPVDPTIPHTAIKILRAIIGKLDIVTWKKHAPEAYAWICFTAAAACDKPAGRVPFVTVVTPLLSASDSTELRLTRECWRYYKWLRGFSCLEVEEDVCGGGVVSEISGSA</sequence>
<comment type="caution">
    <text evidence="2">The sequence shown here is derived from an EMBL/GenBank/DDBJ whole genome shotgun (WGS) entry which is preliminary data.</text>
</comment>
<evidence type="ECO:0000313" key="2">
    <source>
        <dbReference type="EMBL" id="KAL2819729.1"/>
    </source>
</evidence>
<evidence type="ECO:0000313" key="3">
    <source>
        <dbReference type="Proteomes" id="UP001610334"/>
    </source>
</evidence>